<dbReference type="SMART" id="SM00672">
    <property type="entry name" value="CAP10"/>
    <property type="match status" value="1"/>
</dbReference>
<dbReference type="PANTHER" id="PTHR12203">
    <property type="entry name" value="KDEL LYS-ASP-GLU-LEU CONTAINING - RELATED"/>
    <property type="match status" value="1"/>
</dbReference>
<dbReference type="InterPro" id="IPR051091">
    <property type="entry name" value="O-Glucosyltr/Glycosyltrsf_90"/>
</dbReference>
<dbReference type="OrthoDB" id="202415at2759"/>
<dbReference type="GO" id="GO:0016740">
    <property type="term" value="F:transferase activity"/>
    <property type="evidence" value="ECO:0007669"/>
    <property type="project" value="UniProtKB-KW"/>
</dbReference>
<organism evidence="5 6">
    <name type="scientific">Sistotremastrum niveocremeum HHB9708</name>
    <dbReference type="NCBI Taxonomy" id="1314777"/>
    <lineage>
        <taxon>Eukaryota</taxon>
        <taxon>Fungi</taxon>
        <taxon>Dikarya</taxon>
        <taxon>Basidiomycota</taxon>
        <taxon>Agaricomycotina</taxon>
        <taxon>Agaricomycetes</taxon>
        <taxon>Sistotremastrales</taxon>
        <taxon>Sistotremastraceae</taxon>
        <taxon>Sertulicium</taxon>
        <taxon>Sertulicium niveocremeum</taxon>
    </lineage>
</organism>
<sequence length="681" mass="77444">MDESRGRRSTEHLLAELEKADHLDLDRPIMSSSSAASAEKKNKRAWIMPVLFTLVVLQLLIFIATRGADSSYNVKNAGALYSRFGLGRKGKQEFQHPIPKLMDDAEAKFRGMMGRQSRTLEEATAEYERRYARVPPRGFDAWFQFAMDNDVKIIDEYDSMIEQLAPFWELSGEELRRRASQVGSLPSIDIVKIEKGKSRIVKIQSSDFKDSEASARARGFEVMIEKFIKTLPDMDFPINAKAEGRILVPWEHQRYPNTTQQDSSKGIETMLGGKFIPDWRGDGNVWEAYRRTCSPESQARRLFSSLRPQLHEGQRPQNFLSHLSAGEDVNSDFDFAPSVDDKFKFCDHPWARYQQGHFFSDWRTIPVLYPVFSPAKGDGFGDILIPSHYYYSSTKRYTYGWDPVNMVVKEFADGETAWEDKTDLIFWRGATTGGGSSPPGFLAGYQRHRFIRMASDSSDANRTIVFPWPPESENYVTAQVPVKDLNADFMDTAFTKAVGCQQYPGGCPAMQADHRFSEAVPLGEHWRHKYLVDFDGMGYSARVFAFLASESAVLKSTVYREFFSDWLQPWLHYIPLSMSYKEIYNIHNYFSGPTPSVLRAANLTLPDPNSNSTTTPAPAVHAGDARLRKIAKAGRQWKNTIGRKVDMEAYVYRLCIEYARLWADNRDAWNYVPAPAAAAAS</sequence>
<dbReference type="InterPro" id="IPR006598">
    <property type="entry name" value="CAP10"/>
</dbReference>
<keyword evidence="6" id="KW-1185">Reference proteome</keyword>
<keyword evidence="3" id="KW-0472">Membrane</keyword>
<dbReference type="STRING" id="1314777.A0A164YB13"/>
<evidence type="ECO:0000256" key="1">
    <source>
        <dbReference type="ARBA" id="ARBA00010118"/>
    </source>
</evidence>
<evidence type="ECO:0000313" key="6">
    <source>
        <dbReference type="Proteomes" id="UP000076722"/>
    </source>
</evidence>
<gene>
    <name evidence="5" type="ORF">SISNIDRAFT_450484</name>
</gene>
<keyword evidence="3" id="KW-0812">Transmembrane</keyword>
<comment type="similarity">
    <text evidence="1">Belongs to the glycosyltransferase 90 family.</text>
</comment>
<keyword evidence="2" id="KW-0808">Transferase</keyword>
<dbReference type="Pfam" id="PF05686">
    <property type="entry name" value="Glyco_transf_90"/>
    <property type="match status" value="1"/>
</dbReference>
<proteinExistence type="inferred from homology"/>
<dbReference type="PANTHER" id="PTHR12203:SF35">
    <property type="entry name" value="PROTEIN O-GLUCOSYLTRANSFERASE 1"/>
    <property type="match status" value="1"/>
</dbReference>
<protein>
    <recommendedName>
        <fullName evidence="4">Glycosyl transferase CAP10 domain-containing protein</fullName>
    </recommendedName>
</protein>
<evidence type="ECO:0000256" key="2">
    <source>
        <dbReference type="ARBA" id="ARBA00022679"/>
    </source>
</evidence>
<evidence type="ECO:0000256" key="3">
    <source>
        <dbReference type="SAM" id="Phobius"/>
    </source>
</evidence>
<evidence type="ECO:0000313" key="5">
    <source>
        <dbReference type="EMBL" id="KZS96749.1"/>
    </source>
</evidence>
<dbReference type="AlphaFoldDB" id="A0A164YB13"/>
<name>A0A164YB13_9AGAM</name>
<keyword evidence="3" id="KW-1133">Transmembrane helix</keyword>
<dbReference type="Proteomes" id="UP000076722">
    <property type="component" value="Unassembled WGS sequence"/>
</dbReference>
<accession>A0A164YB13</accession>
<feature type="domain" description="Glycosyl transferase CAP10" evidence="4">
    <location>
        <begin position="332"/>
        <end position="637"/>
    </location>
</feature>
<evidence type="ECO:0000259" key="4">
    <source>
        <dbReference type="SMART" id="SM00672"/>
    </source>
</evidence>
<reference evidence="5 6" key="1">
    <citation type="journal article" date="2016" name="Mol. Biol. Evol.">
        <title>Comparative Genomics of Early-Diverging Mushroom-Forming Fungi Provides Insights into the Origins of Lignocellulose Decay Capabilities.</title>
        <authorList>
            <person name="Nagy L.G."/>
            <person name="Riley R."/>
            <person name="Tritt A."/>
            <person name="Adam C."/>
            <person name="Daum C."/>
            <person name="Floudas D."/>
            <person name="Sun H."/>
            <person name="Yadav J.S."/>
            <person name="Pangilinan J."/>
            <person name="Larsson K.H."/>
            <person name="Matsuura K."/>
            <person name="Barry K."/>
            <person name="Labutti K."/>
            <person name="Kuo R."/>
            <person name="Ohm R.A."/>
            <person name="Bhattacharya S.S."/>
            <person name="Shirouzu T."/>
            <person name="Yoshinaga Y."/>
            <person name="Martin F.M."/>
            <person name="Grigoriev I.V."/>
            <person name="Hibbett D.S."/>
        </authorList>
    </citation>
    <scope>NUCLEOTIDE SEQUENCE [LARGE SCALE GENOMIC DNA]</scope>
    <source>
        <strain evidence="5 6">HHB9708</strain>
    </source>
</reference>
<feature type="transmembrane region" description="Helical" evidence="3">
    <location>
        <begin position="45"/>
        <end position="64"/>
    </location>
</feature>
<dbReference type="EMBL" id="KV419398">
    <property type="protein sequence ID" value="KZS96749.1"/>
    <property type="molecule type" value="Genomic_DNA"/>
</dbReference>